<dbReference type="PANTHER" id="PTHR38926:SF80">
    <property type="entry name" value="F-BOX DOMAIN, LEUCINE-RICH REPEAT DOMAIN SUPERFAMILY"/>
    <property type="match status" value="1"/>
</dbReference>
<proteinExistence type="predicted"/>
<feature type="domain" description="F-box" evidence="1">
    <location>
        <begin position="23"/>
        <end position="62"/>
    </location>
</feature>
<dbReference type="FunFam" id="1.20.1280.50:FF:000022">
    <property type="entry name" value="F-box protein FBW2"/>
    <property type="match status" value="1"/>
</dbReference>
<dbReference type="SUPFAM" id="SSF52047">
    <property type="entry name" value="RNI-like"/>
    <property type="match status" value="1"/>
</dbReference>
<evidence type="ECO:0000259" key="1">
    <source>
        <dbReference type="Pfam" id="PF12937"/>
    </source>
</evidence>
<organism evidence="2 3">
    <name type="scientific">Cucurbita maxima</name>
    <name type="common">Pumpkin</name>
    <name type="synonym">Winter squash</name>
    <dbReference type="NCBI Taxonomy" id="3661"/>
    <lineage>
        <taxon>Eukaryota</taxon>
        <taxon>Viridiplantae</taxon>
        <taxon>Streptophyta</taxon>
        <taxon>Embryophyta</taxon>
        <taxon>Tracheophyta</taxon>
        <taxon>Spermatophyta</taxon>
        <taxon>Magnoliopsida</taxon>
        <taxon>eudicotyledons</taxon>
        <taxon>Gunneridae</taxon>
        <taxon>Pentapetalae</taxon>
        <taxon>rosids</taxon>
        <taxon>fabids</taxon>
        <taxon>Cucurbitales</taxon>
        <taxon>Cucurbitaceae</taxon>
        <taxon>Cucurbiteae</taxon>
        <taxon>Cucurbita</taxon>
    </lineage>
</organism>
<sequence>MNRRLEMTEGSDFRHWDELIPDALGLIFSKLPLQEILTVIPRVCKSWAKAVLGPYCWQEIDIEEWSSRCQPDNVDRMLQMLVNRSGGSLRKLCVTGLHNSNIFSFIADHAGSLQTLRLPRSNISDALVEQIAGRLSAVTFFDLSYCDKISARSLESIGKNCKALVGICRNLHPLHTAGMPLLDDEAYAIAATMPKLEHLEMAYHPLSTKSVMTILSSCPNLEFLDLRGCWDVRLEDKFVAEKFPKLRVLGPLVRDYYERNEWDECSDYSYISDDLAWDFSADYFDDDAESYDDPWDDEDRLEGLELRFYEGIDEVGGGFGWPPSP</sequence>
<dbReference type="AlphaFoldDB" id="A0A6J1J1Q5"/>
<keyword evidence="2" id="KW-1185">Reference proteome</keyword>
<dbReference type="RefSeq" id="XP_022982115.1">
    <property type="nucleotide sequence ID" value="XM_023126347.1"/>
</dbReference>
<dbReference type="GeneID" id="111481049"/>
<dbReference type="InterPro" id="IPR001810">
    <property type="entry name" value="F-box_dom"/>
</dbReference>
<accession>A0A6J1J1Q5</accession>
<evidence type="ECO:0000313" key="3">
    <source>
        <dbReference type="RefSeq" id="XP_022982115.1"/>
    </source>
</evidence>
<dbReference type="OrthoDB" id="550575at2759"/>
<name>A0A6J1J1Q5_CUCMA</name>
<dbReference type="InterPro" id="IPR032675">
    <property type="entry name" value="LRR_dom_sf"/>
</dbReference>
<evidence type="ECO:0000313" key="2">
    <source>
        <dbReference type="Proteomes" id="UP000504608"/>
    </source>
</evidence>
<dbReference type="FunFam" id="3.80.10.10:FF:000257">
    <property type="entry name" value="F-box protein FBW2"/>
    <property type="match status" value="1"/>
</dbReference>
<dbReference type="Proteomes" id="UP000504608">
    <property type="component" value="Unplaced"/>
</dbReference>
<gene>
    <name evidence="3" type="primary">LOC111481049</name>
</gene>
<reference evidence="3" key="1">
    <citation type="submission" date="2025-08" db="UniProtKB">
        <authorList>
            <consortium name="RefSeq"/>
        </authorList>
    </citation>
    <scope>IDENTIFICATION</scope>
    <source>
        <tissue evidence="3">Young leaves</tissue>
    </source>
</reference>
<dbReference type="Gene3D" id="3.80.10.10">
    <property type="entry name" value="Ribonuclease Inhibitor"/>
    <property type="match status" value="1"/>
</dbReference>
<protein>
    <submittedName>
        <fullName evidence="3">F-box protein FBW2-like isoform X2</fullName>
    </submittedName>
</protein>
<dbReference type="Pfam" id="PF12937">
    <property type="entry name" value="F-box-like"/>
    <property type="match status" value="1"/>
</dbReference>
<dbReference type="PANTHER" id="PTHR38926">
    <property type="entry name" value="F-BOX DOMAIN CONTAINING PROTEIN, EXPRESSED"/>
    <property type="match status" value="1"/>
</dbReference>